<dbReference type="InterPro" id="IPR052556">
    <property type="entry name" value="PolySynth_Transporter"/>
</dbReference>
<dbReference type="STRING" id="1121390.SAMN02746041_01464"/>
<evidence type="ECO:0000313" key="7">
    <source>
        <dbReference type="Proteomes" id="UP000192783"/>
    </source>
</evidence>
<dbReference type="Pfam" id="PF01943">
    <property type="entry name" value="Polysacc_synt"/>
    <property type="match status" value="1"/>
</dbReference>
<dbReference type="Proteomes" id="UP000192783">
    <property type="component" value="Unassembled WGS sequence"/>
</dbReference>
<evidence type="ECO:0000256" key="4">
    <source>
        <dbReference type="ARBA" id="ARBA00023136"/>
    </source>
</evidence>
<evidence type="ECO:0000256" key="1">
    <source>
        <dbReference type="ARBA" id="ARBA00004141"/>
    </source>
</evidence>
<feature type="transmembrane region" description="Helical" evidence="5">
    <location>
        <begin position="125"/>
        <end position="146"/>
    </location>
</feature>
<dbReference type="EMBL" id="FWXF01000006">
    <property type="protein sequence ID" value="SMC22450.1"/>
    <property type="molecule type" value="Genomic_DNA"/>
</dbReference>
<dbReference type="PANTHER" id="PTHR43424:SF1">
    <property type="entry name" value="LOCUS PUTATIVE PROTEIN 1-RELATED"/>
    <property type="match status" value="1"/>
</dbReference>
<feature type="transmembrane region" description="Helical" evidence="5">
    <location>
        <begin position="21"/>
        <end position="44"/>
    </location>
</feature>
<feature type="transmembrane region" description="Helical" evidence="5">
    <location>
        <begin position="56"/>
        <end position="79"/>
    </location>
</feature>
<sequence length="430" mass="46350">MKTLHSHISRLLNYRPGRLAQGTLAMTAGLGLRTLGQAGVFLIVARVLGVEAYGAYSAVLALAMTLGGFTGLGASVIMLRDTARDPVEFAASWGRTLGAWLVTAPGLFVVYLLLAWVILPERIGWVVIVCLGAAEILLTPLMLAGVQGYQGHERMGRAARIVLAPILPRLAAAVLLPLVLLMAPSARLSVWAVLYLIAAAFAVVYTLVLLHRDFGLRMAFHWRGLGYVLAEGWPFAVGGAAQKVYVDIDKIMLVRLTTLEITGAYSAAYRVVDMANVPLMSFFAAAAPRFFRAGGEGVRSAARYAWQVLPLPMLYALAVSVSMYLLAGLLPWVLGAGFAPAVEVLRWLAWLPLLTIPRRFGQTVLNASGGQAISLLMTLGGAVINIGLNAWLILLWSWRGAVVATYVAELVMIVCFYVSVARVSWYKGIL</sequence>
<proteinExistence type="predicted"/>
<keyword evidence="2 5" id="KW-0812">Transmembrane</keyword>
<protein>
    <submittedName>
        <fullName evidence="6">Membrane protein involved in the export of O-antigen and teichoic acid</fullName>
    </submittedName>
</protein>
<keyword evidence="4 5" id="KW-0472">Membrane</keyword>
<dbReference type="GO" id="GO:0016020">
    <property type="term" value="C:membrane"/>
    <property type="evidence" value="ECO:0007669"/>
    <property type="project" value="UniProtKB-SubCell"/>
</dbReference>
<name>A0A1W1XEW9_9BACT</name>
<reference evidence="6 7" key="1">
    <citation type="submission" date="2017-04" db="EMBL/GenBank/DDBJ databases">
        <authorList>
            <person name="Afonso C.L."/>
            <person name="Miller P.J."/>
            <person name="Scott M.A."/>
            <person name="Spackman E."/>
            <person name="Goraichik I."/>
            <person name="Dimitrov K.M."/>
            <person name="Suarez D.L."/>
            <person name="Swayne D.E."/>
        </authorList>
    </citation>
    <scope>NUCLEOTIDE SEQUENCE [LARGE SCALE GENOMIC DNA]</scope>
    <source>
        <strain evidence="6 7">DSM 13146</strain>
    </source>
</reference>
<comment type="subcellular location">
    <subcellularLocation>
        <location evidence="1">Membrane</location>
        <topology evidence="1">Multi-pass membrane protein</topology>
    </subcellularLocation>
</comment>
<dbReference type="RefSeq" id="WP_084057224.1">
    <property type="nucleotide sequence ID" value="NZ_FWXF01000006.1"/>
</dbReference>
<dbReference type="AlphaFoldDB" id="A0A1W1XEW9"/>
<feature type="transmembrane region" description="Helical" evidence="5">
    <location>
        <begin position="99"/>
        <end position="119"/>
    </location>
</feature>
<dbReference type="InterPro" id="IPR002797">
    <property type="entry name" value="Polysacc_synth"/>
</dbReference>
<feature type="transmembrane region" description="Helical" evidence="5">
    <location>
        <begin position="188"/>
        <end position="210"/>
    </location>
</feature>
<gene>
    <name evidence="6" type="ORF">SAMN02746041_01464</name>
</gene>
<keyword evidence="7" id="KW-1185">Reference proteome</keyword>
<organism evidence="6 7">
    <name type="scientific">Desulfacinum hydrothermale DSM 13146</name>
    <dbReference type="NCBI Taxonomy" id="1121390"/>
    <lineage>
        <taxon>Bacteria</taxon>
        <taxon>Pseudomonadati</taxon>
        <taxon>Thermodesulfobacteriota</taxon>
        <taxon>Syntrophobacteria</taxon>
        <taxon>Syntrophobacterales</taxon>
        <taxon>Syntrophobacteraceae</taxon>
        <taxon>Desulfacinum</taxon>
    </lineage>
</organism>
<accession>A0A1W1XEW9</accession>
<evidence type="ECO:0000256" key="2">
    <source>
        <dbReference type="ARBA" id="ARBA00022692"/>
    </source>
</evidence>
<evidence type="ECO:0000313" key="6">
    <source>
        <dbReference type="EMBL" id="SMC22450.1"/>
    </source>
</evidence>
<dbReference type="PANTHER" id="PTHR43424">
    <property type="entry name" value="LOCUS PUTATIVE PROTEIN 1-RELATED"/>
    <property type="match status" value="1"/>
</dbReference>
<dbReference type="OrthoDB" id="5240734at2"/>
<evidence type="ECO:0000256" key="3">
    <source>
        <dbReference type="ARBA" id="ARBA00022989"/>
    </source>
</evidence>
<evidence type="ECO:0000256" key="5">
    <source>
        <dbReference type="SAM" id="Phobius"/>
    </source>
</evidence>
<feature type="transmembrane region" description="Helical" evidence="5">
    <location>
        <begin position="404"/>
        <end position="425"/>
    </location>
</feature>
<feature type="transmembrane region" description="Helical" evidence="5">
    <location>
        <begin position="308"/>
        <end position="326"/>
    </location>
</feature>
<keyword evidence="3 5" id="KW-1133">Transmembrane helix</keyword>
<feature type="transmembrane region" description="Helical" evidence="5">
    <location>
        <begin position="158"/>
        <end position="182"/>
    </location>
</feature>
<feature type="transmembrane region" description="Helical" evidence="5">
    <location>
        <begin position="375"/>
        <end position="398"/>
    </location>
</feature>